<sequence>MPSSLPVTAALNIGSEWTNSSLDTGSNITKHRHSFVNTSGMGGTSLGHGEVFALVIGINDYIERDSFVPLEGAVKDAKAFENYLLEDLHVPLSNILLIENEKATRVAILSAFKSHLLENEDIPDHGEATMIFFFAGHGSRVYAPGNVKSRDLKVNVLCPVDERTTNEAGEYVHAIPDYTLGWLLWKLAERKGRNIVRLPFTAAEMSVSDEFSPPSIDGNMGRKKERARTSNSESHLIPQDIDSDLWKDARDTAKSHSIWRPTATSHVLLAACRSGELAKEAKYEDGYHGRFTINLISLLRWAPIEHFTYEELMRQMPQWVDQTPHYGGNGTDTLIFQGNYPKTNQRSVLLIPPAPDPEVVPKPKPDSSMLFRVNMGTLEGVVHGTEFSAHDMDNNFLCKFVAESVLVDHSILVSNAMVPILIPRGSRAVVSNWRNKAMILRVYIPADFPYTDLLFPSSQAVRLPRFVEAPSLEGAHIALRIDQTSDEVVITSRTPTMLKVQGERRFPLEGKPAHLRDALDGVAHFNFFLDRANAEDPIQGFALEMHRLMGEYPHRVPDTSVGMNGNMVEDGTVRFVSEEGAKYGFTIRNDSPVNLFPYLFYFDPETFTIQQWYVPAAESRYTRAPLQSGERGLEIGMGSDHAFEFKLEPGQVMSSGFLKLFVTREFVDLKWINQRISPFSLKFLGVPSTAEEDKFDKTPTWDALTVTVTMTTW</sequence>
<dbReference type="Gene3D" id="3.40.50.1460">
    <property type="match status" value="1"/>
</dbReference>
<dbReference type="GO" id="GO:0006508">
    <property type="term" value="P:proteolysis"/>
    <property type="evidence" value="ECO:0007669"/>
    <property type="project" value="InterPro"/>
</dbReference>
<dbReference type="Pfam" id="PF00656">
    <property type="entry name" value="Peptidase_C14"/>
    <property type="match status" value="1"/>
</dbReference>
<feature type="region of interest" description="Disordered" evidence="1">
    <location>
        <begin position="211"/>
        <end position="234"/>
    </location>
</feature>
<feature type="domain" description="Peptidase C14 caspase" evidence="2">
    <location>
        <begin position="52"/>
        <end position="317"/>
    </location>
</feature>
<protein>
    <recommendedName>
        <fullName evidence="2">Peptidase C14 caspase domain-containing protein</fullName>
    </recommendedName>
</protein>
<dbReference type="AlphaFoldDB" id="A0A8H7DB73"/>
<organism evidence="3 4">
    <name type="scientific">Mycena venus</name>
    <dbReference type="NCBI Taxonomy" id="2733690"/>
    <lineage>
        <taxon>Eukaryota</taxon>
        <taxon>Fungi</taxon>
        <taxon>Dikarya</taxon>
        <taxon>Basidiomycota</taxon>
        <taxon>Agaricomycotina</taxon>
        <taxon>Agaricomycetes</taxon>
        <taxon>Agaricomycetidae</taxon>
        <taxon>Agaricales</taxon>
        <taxon>Marasmiineae</taxon>
        <taxon>Mycenaceae</taxon>
        <taxon>Mycena</taxon>
    </lineage>
</organism>
<evidence type="ECO:0000259" key="2">
    <source>
        <dbReference type="Pfam" id="PF00656"/>
    </source>
</evidence>
<comment type="caution">
    <text evidence="3">The sequence shown here is derived from an EMBL/GenBank/DDBJ whole genome shotgun (WGS) entry which is preliminary data.</text>
</comment>
<evidence type="ECO:0000313" key="3">
    <source>
        <dbReference type="EMBL" id="KAF7365683.1"/>
    </source>
</evidence>
<dbReference type="GO" id="GO:0004197">
    <property type="term" value="F:cysteine-type endopeptidase activity"/>
    <property type="evidence" value="ECO:0007669"/>
    <property type="project" value="InterPro"/>
</dbReference>
<accession>A0A8H7DB73</accession>
<evidence type="ECO:0000313" key="4">
    <source>
        <dbReference type="Proteomes" id="UP000620124"/>
    </source>
</evidence>
<name>A0A8H7DB73_9AGAR</name>
<dbReference type="InterPro" id="IPR011600">
    <property type="entry name" value="Pept_C14_caspase"/>
</dbReference>
<dbReference type="OrthoDB" id="3223806at2759"/>
<keyword evidence="4" id="KW-1185">Reference proteome</keyword>
<dbReference type="Proteomes" id="UP000620124">
    <property type="component" value="Unassembled WGS sequence"/>
</dbReference>
<evidence type="ECO:0000256" key="1">
    <source>
        <dbReference type="SAM" id="MobiDB-lite"/>
    </source>
</evidence>
<dbReference type="EMBL" id="JACAZI010000003">
    <property type="protein sequence ID" value="KAF7365683.1"/>
    <property type="molecule type" value="Genomic_DNA"/>
</dbReference>
<proteinExistence type="predicted"/>
<gene>
    <name evidence="3" type="ORF">MVEN_00442000</name>
</gene>
<reference evidence="3" key="1">
    <citation type="submission" date="2020-05" db="EMBL/GenBank/DDBJ databases">
        <title>Mycena genomes resolve the evolution of fungal bioluminescence.</title>
        <authorList>
            <person name="Tsai I.J."/>
        </authorList>
    </citation>
    <scope>NUCLEOTIDE SEQUENCE</scope>
    <source>
        <strain evidence="3">CCC161011</strain>
    </source>
</reference>